<gene>
    <name evidence="3" type="ORF">ACFOW6_12690</name>
</gene>
<accession>A0ABV8UPC5</accession>
<dbReference type="Proteomes" id="UP001595799">
    <property type="component" value="Unassembled WGS sequence"/>
</dbReference>
<feature type="region of interest" description="Disordered" evidence="2">
    <location>
        <begin position="105"/>
        <end position="158"/>
    </location>
</feature>
<dbReference type="EMBL" id="JBHSCW010000007">
    <property type="protein sequence ID" value="MFC4352399.1"/>
    <property type="molecule type" value="Genomic_DNA"/>
</dbReference>
<evidence type="ECO:0000313" key="3">
    <source>
        <dbReference type="EMBL" id="MFC4352399.1"/>
    </source>
</evidence>
<comment type="similarity">
    <text evidence="1">Belongs to the bactofilin family.</text>
</comment>
<keyword evidence="4" id="KW-1185">Reference proteome</keyword>
<feature type="compositionally biased region" description="Low complexity" evidence="2">
    <location>
        <begin position="120"/>
        <end position="144"/>
    </location>
</feature>
<proteinExistence type="inferred from homology"/>
<organism evidence="3 4">
    <name type="scientific">Fodinicurvata halophila</name>
    <dbReference type="NCBI Taxonomy" id="1419723"/>
    <lineage>
        <taxon>Bacteria</taxon>
        <taxon>Pseudomonadati</taxon>
        <taxon>Pseudomonadota</taxon>
        <taxon>Alphaproteobacteria</taxon>
        <taxon>Rhodospirillales</taxon>
        <taxon>Rhodovibrionaceae</taxon>
        <taxon>Fodinicurvata</taxon>
    </lineage>
</organism>
<dbReference type="Pfam" id="PF04519">
    <property type="entry name" value="Bactofilin"/>
    <property type="match status" value="1"/>
</dbReference>
<feature type="compositionally biased region" description="Basic and acidic residues" evidence="2">
    <location>
        <begin position="105"/>
        <end position="119"/>
    </location>
</feature>
<dbReference type="InterPro" id="IPR007607">
    <property type="entry name" value="BacA/B"/>
</dbReference>
<dbReference type="PANTHER" id="PTHR35024">
    <property type="entry name" value="HYPOTHETICAL CYTOSOLIC PROTEIN"/>
    <property type="match status" value="1"/>
</dbReference>
<evidence type="ECO:0000256" key="1">
    <source>
        <dbReference type="ARBA" id="ARBA00044755"/>
    </source>
</evidence>
<dbReference type="PANTHER" id="PTHR35024:SF4">
    <property type="entry name" value="POLYMER-FORMING CYTOSKELETAL PROTEIN"/>
    <property type="match status" value="1"/>
</dbReference>
<sequence length="158" mass="16493">MSEMKSQEEGEGKKLIVGRGIKLSGEINACEKLVVEGEVEADLSGAQVLEISEHGLFRGRAMVDYAEISGTFEGELTVRDRLLLHSSGQIDGELHYAEIEVERGGRIRGKVSEGEEKAKSAASSTTKSGNGEATGTAKPAAAAESGDEAQGEKASVAG</sequence>
<protein>
    <submittedName>
        <fullName evidence="3">Polymer-forming cytoskeletal protein</fullName>
    </submittedName>
</protein>
<reference evidence="4" key="1">
    <citation type="journal article" date="2019" name="Int. J. Syst. Evol. Microbiol.">
        <title>The Global Catalogue of Microorganisms (GCM) 10K type strain sequencing project: providing services to taxonomists for standard genome sequencing and annotation.</title>
        <authorList>
            <consortium name="The Broad Institute Genomics Platform"/>
            <consortium name="The Broad Institute Genome Sequencing Center for Infectious Disease"/>
            <person name="Wu L."/>
            <person name="Ma J."/>
        </authorList>
    </citation>
    <scope>NUCLEOTIDE SEQUENCE [LARGE SCALE GENOMIC DNA]</scope>
    <source>
        <strain evidence="4">CECT 8472</strain>
    </source>
</reference>
<dbReference type="RefSeq" id="WP_382422750.1">
    <property type="nucleotide sequence ID" value="NZ_JBHSCW010000007.1"/>
</dbReference>
<evidence type="ECO:0000313" key="4">
    <source>
        <dbReference type="Proteomes" id="UP001595799"/>
    </source>
</evidence>
<name>A0ABV8UPC5_9PROT</name>
<evidence type="ECO:0000256" key="2">
    <source>
        <dbReference type="SAM" id="MobiDB-lite"/>
    </source>
</evidence>
<comment type="caution">
    <text evidence="3">The sequence shown here is derived from an EMBL/GenBank/DDBJ whole genome shotgun (WGS) entry which is preliminary data.</text>
</comment>